<evidence type="ECO:0000313" key="2">
    <source>
        <dbReference type="WBParaSite" id="Hba_08044"/>
    </source>
</evidence>
<proteinExistence type="predicted"/>
<reference evidence="2" key="1">
    <citation type="submission" date="2016-11" db="UniProtKB">
        <authorList>
            <consortium name="WormBaseParasite"/>
        </authorList>
    </citation>
    <scope>IDENTIFICATION</scope>
</reference>
<dbReference type="AlphaFoldDB" id="A0A1I7WS77"/>
<dbReference type="SUPFAM" id="SSF56112">
    <property type="entry name" value="Protein kinase-like (PK-like)"/>
    <property type="match status" value="1"/>
</dbReference>
<dbReference type="Gene3D" id="1.10.510.10">
    <property type="entry name" value="Transferase(Phosphotransferase) domain 1"/>
    <property type="match status" value="1"/>
</dbReference>
<name>A0A1I7WS77_HETBA</name>
<evidence type="ECO:0000313" key="1">
    <source>
        <dbReference type="Proteomes" id="UP000095283"/>
    </source>
</evidence>
<protein>
    <submittedName>
        <fullName evidence="2">Protein kinase domain-containing protein</fullName>
    </submittedName>
</protein>
<keyword evidence="1" id="KW-1185">Reference proteome</keyword>
<dbReference type="WBParaSite" id="Hba_08044">
    <property type="protein sequence ID" value="Hba_08044"/>
    <property type="gene ID" value="Hba_08044"/>
</dbReference>
<dbReference type="InterPro" id="IPR011009">
    <property type="entry name" value="Kinase-like_dom_sf"/>
</dbReference>
<sequence length="160" mass="18323">MVFGRPPFMSIRDDPNETQHRIKNWQRYLDVSSRAGGGHLSRECINMICQLCCDKADRIGSGGAREVMEHPWFRVRFLFIRFYLPAILFNHVVSTDYVNKDIPNIAKHYNNKATGNKHGIVALEQTEADNGNSPCLMLKVPLSFNPYNCTTFKRLDSDNS</sequence>
<dbReference type="Proteomes" id="UP000095283">
    <property type="component" value="Unplaced"/>
</dbReference>
<accession>A0A1I7WS77</accession>
<organism evidence="1 2">
    <name type="scientific">Heterorhabditis bacteriophora</name>
    <name type="common">Entomopathogenic nematode worm</name>
    <dbReference type="NCBI Taxonomy" id="37862"/>
    <lineage>
        <taxon>Eukaryota</taxon>
        <taxon>Metazoa</taxon>
        <taxon>Ecdysozoa</taxon>
        <taxon>Nematoda</taxon>
        <taxon>Chromadorea</taxon>
        <taxon>Rhabditida</taxon>
        <taxon>Rhabditina</taxon>
        <taxon>Rhabditomorpha</taxon>
        <taxon>Strongyloidea</taxon>
        <taxon>Heterorhabditidae</taxon>
        <taxon>Heterorhabditis</taxon>
    </lineage>
</organism>